<dbReference type="PANTHER" id="PTHR30106">
    <property type="entry name" value="INNER MEMBRANE PROTEIN YEIH-RELATED"/>
    <property type="match status" value="1"/>
</dbReference>
<keyword evidence="6 7" id="KW-0472">Membrane</keyword>
<accession>A0ABV9QMX8</accession>
<feature type="transmembrane region" description="Helical" evidence="7">
    <location>
        <begin position="115"/>
        <end position="137"/>
    </location>
</feature>
<dbReference type="Proteomes" id="UP001595916">
    <property type="component" value="Unassembled WGS sequence"/>
</dbReference>
<evidence type="ECO:0000256" key="7">
    <source>
        <dbReference type="SAM" id="Phobius"/>
    </source>
</evidence>
<sequence length="330" mass="35268">MKKIPGILICFLIAGLALYPGTRFPVVGAPVFAILTAMLLSPYFKKRELFKEGIAFTSKKILQYSVVLLGFGMNIHQILQSGKQSLPIILSTISVALIVAYLLTRFLKLNRNTGILVGVGSSICGGSAIAATAPVIRAQDDEIAKAISVIFLFNVMAALLFPTLGSLIGFTNEGFGIFAGTAINDTSSVTAAASAWDALHNSSALEVATVVKLTRTLAIIPITLILSIYEGKKNSDSTQKLKFYKLVPNFILLFVLASIITGFLPIPKELLSKTKYLSKFMITMAMAAIGLNTDLVKLIKTGGNAILVGFVCWVCITLTSIGMQVLTGLL</sequence>
<evidence type="ECO:0000256" key="4">
    <source>
        <dbReference type="ARBA" id="ARBA00022692"/>
    </source>
</evidence>
<proteinExistence type="inferred from homology"/>
<dbReference type="RefSeq" id="WP_379788846.1">
    <property type="nucleotide sequence ID" value="NZ_JBHSHL010000043.1"/>
</dbReference>
<feature type="transmembrane region" description="Helical" evidence="7">
    <location>
        <begin position="85"/>
        <end position="103"/>
    </location>
</feature>
<feature type="transmembrane region" description="Helical" evidence="7">
    <location>
        <begin position="276"/>
        <end position="293"/>
    </location>
</feature>
<evidence type="ECO:0000256" key="5">
    <source>
        <dbReference type="ARBA" id="ARBA00022989"/>
    </source>
</evidence>
<feature type="transmembrane region" description="Helical" evidence="7">
    <location>
        <begin position="143"/>
        <end position="162"/>
    </location>
</feature>
<organism evidence="8 9">
    <name type="scientific">Filifactor villosus</name>
    <dbReference type="NCBI Taxonomy" id="29374"/>
    <lineage>
        <taxon>Bacteria</taxon>
        <taxon>Bacillati</taxon>
        <taxon>Bacillota</taxon>
        <taxon>Clostridia</taxon>
        <taxon>Peptostreptococcales</taxon>
        <taxon>Filifactoraceae</taxon>
        <taxon>Filifactor</taxon>
    </lineage>
</organism>
<dbReference type="PANTHER" id="PTHR30106:SF1">
    <property type="entry name" value="UPF0324 MEMBRANE PROTEIN FN0533"/>
    <property type="match status" value="1"/>
</dbReference>
<protein>
    <submittedName>
        <fullName evidence="8">YeiH family protein</fullName>
    </submittedName>
</protein>
<dbReference type="Pfam" id="PF03601">
    <property type="entry name" value="Cons_hypoth698"/>
    <property type="match status" value="1"/>
</dbReference>
<keyword evidence="3" id="KW-1003">Cell membrane</keyword>
<dbReference type="InterPro" id="IPR018383">
    <property type="entry name" value="UPF0324_pro"/>
</dbReference>
<evidence type="ECO:0000256" key="2">
    <source>
        <dbReference type="ARBA" id="ARBA00007977"/>
    </source>
</evidence>
<feature type="transmembrane region" description="Helical" evidence="7">
    <location>
        <begin position="27"/>
        <end position="45"/>
    </location>
</feature>
<comment type="subcellular location">
    <subcellularLocation>
        <location evidence="1">Cell membrane</location>
        <topology evidence="1">Multi-pass membrane protein</topology>
    </subcellularLocation>
</comment>
<gene>
    <name evidence="8" type="ORF">ACFO4R_09410</name>
</gene>
<feature type="transmembrane region" description="Helical" evidence="7">
    <location>
        <begin position="243"/>
        <end position="264"/>
    </location>
</feature>
<keyword evidence="5 7" id="KW-1133">Transmembrane helix</keyword>
<evidence type="ECO:0000256" key="6">
    <source>
        <dbReference type="ARBA" id="ARBA00023136"/>
    </source>
</evidence>
<reference evidence="9" key="1">
    <citation type="journal article" date="2019" name="Int. J. Syst. Evol. Microbiol.">
        <title>The Global Catalogue of Microorganisms (GCM) 10K type strain sequencing project: providing services to taxonomists for standard genome sequencing and annotation.</title>
        <authorList>
            <consortium name="The Broad Institute Genomics Platform"/>
            <consortium name="The Broad Institute Genome Sequencing Center for Infectious Disease"/>
            <person name="Wu L."/>
            <person name="Ma J."/>
        </authorList>
    </citation>
    <scope>NUCLEOTIDE SEQUENCE [LARGE SCALE GENOMIC DNA]</scope>
    <source>
        <strain evidence="9">CCUG 46385</strain>
    </source>
</reference>
<comment type="similarity">
    <text evidence="2">Belongs to the UPF0324 family.</text>
</comment>
<evidence type="ECO:0000256" key="3">
    <source>
        <dbReference type="ARBA" id="ARBA00022475"/>
    </source>
</evidence>
<evidence type="ECO:0000313" key="9">
    <source>
        <dbReference type="Proteomes" id="UP001595916"/>
    </source>
</evidence>
<comment type="caution">
    <text evidence="8">The sequence shown here is derived from an EMBL/GenBank/DDBJ whole genome shotgun (WGS) entry which is preliminary data.</text>
</comment>
<evidence type="ECO:0000256" key="1">
    <source>
        <dbReference type="ARBA" id="ARBA00004651"/>
    </source>
</evidence>
<feature type="transmembrane region" description="Helical" evidence="7">
    <location>
        <begin position="305"/>
        <end position="326"/>
    </location>
</feature>
<name>A0ABV9QMX8_9FIRM</name>
<feature type="transmembrane region" description="Helical" evidence="7">
    <location>
        <begin position="61"/>
        <end position="79"/>
    </location>
</feature>
<keyword evidence="4 7" id="KW-0812">Transmembrane</keyword>
<keyword evidence="9" id="KW-1185">Reference proteome</keyword>
<dbReference type="EMBL" id="JBHSHL010000043">
    <property type="protein sequence ID" value="MFC4805298.1"/>
    <property type="molecule type" value="Genomic_DNA"/>
</dbReference>
<evidence type="ECO:0000313" key="8">
    <source>
        <dbReference type="EMBL" id="MFC4805298.1"/>
    </source>
</evidence>